<reference evidence="2 3" key="1">
    <citation type="journal article" date="2013" name="J. Microbiol.">
        <title>Mucilaginibacter ginsenosidivorax sp. nov., with ginsenoside converting activity isolated from sediment.</title>
        <authorList>
            <person name="Kim J.K."/>
            <person name="Choi T.E."/>
            <person name="Liu Q.M."/>
            <person name="Park H.Y."/>
            <person name="Yi T.H."/>
            <person name="Yoon M.H."/>
            <person name="Kim S.C."/>
            <person name="Im W.T."/>
        </authorList>
    </citation>
    <scope>NUCLEOTIDE SEQUENCE [LARGE SCALE GENOMIC DNA]</scope>
    <source>
        <strain evidence="2 3">KHI28</strain>
    </source>
</reference>
<dbReference type="OrthoDB" id="5166556at2"/>
<evidence type="ECO:0008006" key="4">
    <source>
        <dbReference type="Google" id="ProtNLM"/>
    </source>
</evidence>
<accession>A0A5B8W148</accession>
<feature type="signal peptide" evidence="1">
    <location>
        <begin position="1"/>
        <end position="18"/>
    </location>
</feature>
<organism evidence="2 3">
    <name type="scientific">Mucilaginibacter ginsenosidivorax</name>
    <dbReference type="NCBI Taxonomy" id="862126"/>
    <lineage>
        <taxon>Bacteria</taxon>
        <taxon>Pseudomonadati</taxon>
        <taxon>Bacteroidota</taxon>
        <taxon>Sphingobacteriia</taxon>
        <taxon>Sphingobacteriales</taxon>
        <taxon>Sphingobacteriaceae</taxon>
        <taxon>Mucilaginibacter</taxon>
    </lineage>
</organism>
<gene>
    <name evidence="2" type="ORF">FSB76_17780</name>
</gene>
<keyword evidence="3" id="KW-1185">Reference proteome</keyword>
<protein>
    <recommendedName>
        <fullName evidence="4">Aspartyl protease</fullName>
    </recommendedName>
</protein>
<dbReference type="AlphaFoldDB" id="A0A5B8W148"/>
<evidence type="ECO:0000313" key="2">
    <source>
        <dbReference type="EMBL" id="QEC77700.1"/>
    </source>
</evidence>
<evidence type="ECO:0000256" key="1">
    <source>
        <dbReference type="SAM" id="SignalP"/>
    </source>
</evidence>
<sequence>MKYICLFLCFLITQQILAQSKLPVIKATSKTVSINDGGYFDKNVWSLSPAARPDVFTADRTRKAKWVTFYTDIDSIRVKVKPGTRFNFIILLNGKDSCYTQIASAIPPDDKIKNKILTTDTIPFKLTGFNAIKIVAVINNTDTLNLHFDISSFDFHLTRDAILHKTKLLSNQPDALAGKTRPNYKNLNKVFKLQMGNLVINNPEVLTTNITAHEMDGRIGWNVFEGKQVEVDYDHNLLIIHSELPRALNGYIRSKMEFARSFPYIKGTFVINGKKHTGNFSMDIGSEQAIILDSTWAAREKFAANLKLIRTVILHDPQGTAFETRTVLSPAFNLNSFNLTNIPTLILGSKNPVGFEINYLGNDLLKRFNMILDFKNDYLYLKPNKLTNIKYRDNS</sequence>
<dbReference type="EMBL" id="CP042437">
    <property type="protein sequence ID" value="QEC77700.1"/>
    <property type="molecule type" value="Genomic_DNA"/>
</dbReference>
<dbReference type="RefSeq" id="WP_147055637.1">
    <property type="nucleotide sequence ID" value="NZ_CP042437.1"/>
</dbReference>
<dbReference type="Proteomes" id="UP000321362">
    <property type="component" value="Chromosome"/>
</dbReference>
<proteinExistence type="predicted"/>
<evidence type="ECO:0000313" key="3">
    <source>
        <dbReference type="Proteomes" id="UP000321362"/>
    </source>
</evidence>
<dbReference type="InterPro" id="IPR021109">
    <property type="entry name" value="Peptidase_aspartic_dom_sf"/>
</dbReference>
<keyword evidence="1" id="KW-0732">Signal</keyword>
<name>A0A5B8W148_9SPHI</name>
<feature type="chain" id="PRO_5023064576" description="Aspartyl protease" evidence="1">
    <location>
        <begin position="19"/>
        <end position="395"/>
    </location>
</feature>
<dbReference type="Gene3D" id="2.40.70.10">
    <property type="entry name" value="Acid Proteases"/>
    <property type="match status" value="1"/>
</dbReference>
<dbReference type="KEGG" id="mgk:FSB76_17780"/>